<dbReference type="Pfam" id="PF01885">
    <property type="entry name" value="PTS_2-RNA"/>
    <property type="match status" value="1"/>
</dbReference>
<evidence type="ECO:0000313" key="7">
    <source>
        <dbReference type="Proteomes" id="UP000366945"/>
    </source>
</evidence>
<dbReference type="EMBL" id="CABPSK010000005">
    <property type="protein sequence ID" value="VVE50970.1"/>
    <property type="molecule type" value="Genomic_DNA"/>
</dbReference>
<organism evidence="6 7">
    <name type="scientific">Pandoraea pneumonica</name>
    <dbReference type="NCBI Taxonomy" id="2508299"/>
    <lineage>
        <taxon>Bacteria</taxon>
        <taxon>Pseudomonadati</taxon>
        <taxon>Pseudomonadota</taxon>
        <taxon>Betaproteobacteria</taxon>
        <taxon>Burkholderiales</taxon>
        <taxon>Burkholderiaceae</taxon>
        <taxon>Pandoraea</taxon>
    </lineage>
</organism>
<dbReference type="Gene3D" id="3.20.170.30">
    <property type="match status" value="1"/>
</dbReference>
<keyword evidence="2 5" id="KW-0808">Transferase</keyword>
<dbReference type="PANTHER" id="PTHR12684">
    <property type="entry name" value="PUTATIVE PHOSPHOTRANSFERASE"/>
    <property type="match status" value="1"/>
</dbReference>
<dbReference type="InterPro" id="IPR022928">
    <property type="entry name" value="RNA_2'-PTrans_KptA"/>
</dbReference>
<proteinExistence type="inferred from homology"/>
<dbReference type="GO" id="GO:0006388">
    <property type="term" value="P:tRNA splicing, via endonucleolytic cleavage and ligation"/>
    <property type="evidence" value="ECO:0007669"/>
    <property type="project" value="UniProtKB-UniRule"/>
</dbReference>
<dbReference type="GO" id="GO:0003950">
    <property type="term" value="F:NAD+ poly-ADP-ribosyltransferase activity"/>
    <property type="evidence" value="ECO:0007669"/>
    <property type="project" value="InterPro"/>
</dbReference>
<evidence type="ECO:0000256" key="4">
    <source>
        <dbReference type="ARBA" id="ARBA00025212"/>
    </source>
</evidence>
<gene>
    <name evidence="5 6" type="primary">kptA</name>
    <name evidence="6" type="ORF">PPN31114_04690</name>
</gene>
<dbReference type="Proteomes" id="UP000366945">
    <property type="component" value="Unassembled WGS sequence"/>
</dbReference>
<reference evidence="6 7" key="1">
    <citation type="submission" date="2019-08" db="EMBL/GenBank/DDBJ databases">
        <authorList>
            <person name="Peeters C."/>
        </authorList>
    </citation>
    <scope>NUCLEOTIDE SEQUENCE [LARGE SCALE GENOMIC DNA]</scope>
    <source>
        <strain evidence="6 7">LMG 31114</strain>
    </source>
</reference>
<evidence type="ECO:0000256" key="1">
    <source>
        <dbReference type="ARBA" id="ARBA00009836"/>
    </source>
</evidence>
<dbReference type="InterPro" id="IPR042080">
    <property type="entry name" value="RNA_2'-PTrans_N"/>
</dbReference>
<keyword evidence="3 5" id="KW-0520">NAD</keyword>
<evidence type="ECO:0000256" key="5">
    <source>
        <dbReference type="HAMAP-Rule" id="MF_00299"/>
    </source>
</evidence>
<comment type="similarity">
    <text evidence="1 5">Belongs to the KptA/TPT1 family.</text>
</comment>
<protein>
    <recommendedName>
        <fullName evidence="5">Probable RNA 2'-phosphotransferase</fullName>
        <ecNumber evidence="5">2.7.1.-</ecNumber>
    </recommendedName>
</protein>
<evidence type="ECO:0000256" key="3">
    <source>
        <dbReference type="ARBA" id="ARBA00023027"/>
    </source>
</evidence>
<dbReference type="InterPro" id="IPR002745">
    <property type="entry name" value="Ptrans_KptA/Tpt1"/>
</dbReference>
<name>A0A5E4YRS4_9BURK</name>
<dbReference type="Gene3D" id="1.10.10.970">
    <property type="entry name" value="RNA 2'-phosphotransferase, Tpt1/KptA family, N-terminal domain"/>
    <property type="match status" value="1"/>
</dbReference>
<dbReference type="HAMAP" id="MF_00299">
    <property type="entry name" value="KptA"/>
    <property type="match status" value="1"/>
</dbReference>
<comment type="function">
    <text evidence="4 5">Removes the 2'-phosphate from RNA via an intermediate in which the phosphate is ADP-ribosylated by NAD followed by a presumed transesterification to release the RNA and generate ADP-ribose 1''-2''-cyclic phosphate (APPR&gt;P). May function as an ADP-ribosylase.</text>
</comment>
<dbReference type="SUPFAM" id="SSF56399">
    <property type="entry name" value="ADP-ribosylation"/>
    <property type="match status" value="1"/>
</dbReference>
<evidence type="ECO:0000256" key="2">
    <source>
        <dbReference type="ARBA" id="ARBA00022679"/>
    </source>
</evidence>
<dbReference type="InterPro" id="IPR042081">
    <property type="entry name" value="RNA_2'-PTrans_C"/>
</dbReference>
<dbReference type="GeneID" id="300406669"/>
<dbReference type="GO" id="GO:0000215">
    <property type="term" value="F:tRNA 2'-phosphotransferase activity"/>
    <property type="evidence" value="ECO:0007669"/>
    <property type="project" value="TreeGrafter"/>
</dbReference>
<keyword evidence="7" id="KW-1185">Reference proteome</keyword>
<sequence>MIKALDFTVLSKVVTRILRHEPWVYELELDDAGWVPVDELLAALRTVKVEWSSIDESDIAEMISRSEKKRHEVREKKIRALYGHSVPKMLSRERADPPEFLYHGTSPSAAMLIKGDALRPMGRQYVHLSVDVDTANEVGRRKAPNPVLLVVNAASAHEAGVAFYRGNDHVWLADTIPAKFIG</sequence>
<dbReference type="EC" id="2.7.1.-" evidence="5"/>
<accession>A0A5E4YRS4</accession>
<dbReference type="RefSeq" id="WP_174988418.1">
    <property type="nucleotide sequence ID" value="NZ_CABPSK010000005.1"/>
</dbReference>
<dbReference type="AlphaFoldDB" id="A0A5E4YRS4"/>
<evidence type="ECO:0000313" key="6">
    <source>
        <dbReference type="EMBL" id="VVE50970.1"/>
    </source>
</evidence>
<dbReference type="PANTHER" id="PTHR12684:SF2">
    <property type="entry name" value="TRNA 2'-PHOSPHOTRANSFERASE 1"/>
    <property type="match status" value="1"/>
</dbReference>